<dbReference type="Proteomes" id="UP000035763">
    <property type="component" value="Unassembled WGS sequence"/>
</dbReference>
<dbReference type="AlphaFoldDB" id="W6K468"/>
<evidence type="ECO:0000256" key="1">
    <source>
        <dbReference type="SAM" id="MobiDB-lite"/>
    </source>
</evidence>
<evidence type="ECO:0000313" key="2">
    <source>
        <dbReference type="EMBL" id="CCH74489.1"/>
    </source>
</evidence>
<protein>
    <submittedName>
        <fullName evidence="2">Uncharacterized protein</fullName>
    </submittedName>
</protein>
<organism evidence="2 3">
    <name type="scientific">Nostocoides australiense Ben110</name>
    <dbReference type="NCBI Taxonomy" id="1193182"/>
    <lineage>
        <taxon>Bacteria</taxon>
        <taxon>Bacillati</taxon>
        <taxon>Actinomycetota</taxon>
        <taxon>Actinomycetes</taxon>
        <taxon>Micrococcales</taxon>
        <taxon>Intrasporangiaceae</taxon>
        <taxon>Nostocoides</taxon>
    </lineage>
</organism>
<reference evidence="2 3" key="1">
    <citation type="journal article" date="2013" name="ISME J.">
        <title>A metabolic model for members of the genus Tetrasphaera involved in enhanced biological phosphorus removal.</title>
        <authorList>
            <person name="Kristiansen R."/>
            <person name="Nguyen H.T.T."/>
            <person name="Saunders A.M."/>
            <person name="Nielsen J.L."/>
            <person name="Wimmer R."/>
            <person name="Le V.Q."/>
            <person name="McIlroy S.J."/>
            <person name="Petrovski S."/>
            <person name="Seviour R.J."/>
            <person name="Calteau A."/>
            <person name="Nielsen K.L."/>
            <person name="Nielsen P.H."/>
        </authorList>
    </citation>
    <scope>NUCLEOTIDE SEQUENCE [LARGE SCALE GENOMIC DNA]</scope>
    <source>
        <strain evidence="2 3">Ben110</strain>
    </source>
</reference>
<name>W6K468_9MICO</name>
<sequence>MAQAPAEDAVPAEETVAVAAETTEAPTA</sequence>
<proteinExistence type="predicted"/>
<keyword evidence="3" id="KW-1185">Reference proteome</keyword>
<comment type="caution">
    <text evidence="2">The sequence shown here is derived from an EMBL/GenBank/DDBJ whole genome shotgun (WGS) entry which is preliminary data.</text>
</comment>
<gene>
    <name evidence="2" type="ORF">BN11_450027</name>
</gene>
<feature type="region of interest" description="Disordered" evidence="1">
    <location>
        <begin position="1"/>
        <end position="28"/>
    </location>
</feature>
<evidence type="ECO:0000313" key="3">
    <source>
        <dbReference type="Proteomes" id="UP000035763"/>
    </source>
</evidence>
<dbReference type="EMBL" id="CAJA01000390">
    <property type="protein sequence ID" value="CCH74489.1"/>
    <property type="molecule type" value="Genomic_DNA"/>
</dbReference>
<accession>W6K468</accession>